<evidence type="ECO:0000313" key="5">
    <source>
        <dbReference type="Proteomes" id="UP000562352"/>
    </source>
</evidence>
<dbReference type="Gene3D" id="3.40.1620.10">
    <property type="entry name" value="YefM-like domain"/>
    <property type="match status" value="1"/>
</dbReference>
<protein>
    <recommendedName>
        <fullName evidence="2">Antitoxin</fullName>
    </recommendedName>
</protein>
<gene>
    <name evidence="4" type="ORF">FHS22_002251</name>
</gene>
<dbReference type="InterPro" id="IPR036165">
    <property type="entry name" value="YefM-like_sf"/>
</dbReference>
<comment type="caution">
    <text evidence="4">The sequence shown here is derived from an EMBL/GenBank/DDBJ whole genome shotgun (WGS) entry which is preliminary data.</text>
</comment>
<organism evidence="4 5">
    <name type="scientific">Planomonospora venezuelensis</name>
    <dbReference type="NCBI Taxonomy" id="1999"/>
    <lineage>
        <taxon>Bacteria</taxon>
        <taxon>Bacillati</taxon>
        <taxon>Actinomycetota</taxon>
        <taxon>Actinomycetes</taxon>
        <taxon>Streptosporangiales</taxon>
        <taxon>Streptosporangiaceae</taxon>
        <taxon>Planomonospora</taxon>
    </lineage>
</organism>
<keyword evidence="5" id="KW-1185">Reference proteome</keyword>
<dbReference type="AlphaFoldDB" id="A0A841D3M2"/>
<proteinExistence type="inferred from homology"/>
<feature type="region of interest" description="Disordered" evidence="3">
    <location>
        <begin position="67"/>
        <end position="91"/>
    </location>
</feature>
<dbReference type="RefSeq" id="WP_221473522.1">
    <property type="nucleotide sequence ID" value="NZ_BAAAWZ010000001.1"/>
</dbReference>
<evidence type="ECO:0000256" key="3">
    <source>
        <dbReference type="SAM" id="MobiDB-lite"/>
    </source>
</evidence>
<evidence type="ECO:0000256" key="2">
    <source>
        <dbReference type="RuleBase" id="RU362080"/>
    </source>
</evidence>
<evidence type="ECO:0000256" key="1">
    <source>
        <dbReference type="ARBA" id="ARBA00009981"/>
    </source>
</evidence>
<reference evidence="4 5" key="1">
    <citation type="submission" date="2020-08" db="EMBL/GenBank/DDBJ databases">
        <title>Genomic Encyclopedia of Type Strains, Phase III (KMG-III): the genomes of soil and plant-associated and newly described type strains.</title>
        <authorList>
            <person name="Whitman W."/>
        </authorList>
    </citation>
    <scope>NUCLEOTIDE SEQUENCE [LARGE SCALE GENOMIC DNA]</scope>
    <source>
        <strain evidence="4 5">CECT 3303</strain>
    </source>
</reference>
<feature type="compositionally biased region" description="Basic and acidic residues" evidence="3">
    <location>
        <begin position="69"/>
        <end position="79"/>
    </location>
</feature>
<evidence type="ECO:0000313" key="4">
    <source>
        <dbReference type="EMBL" id="MBB5962977.1"/>
    </source>
</evidence>
<dbReference type="Proteomes" id="UP000562352">
    <property type="component" value="Unassembled WGS sequence"/>
</dbReference>
<feature type="compositionally biased region" description="Basic residues" evidence="3">
    <location>
        <begin position="80"/>
        <end position="91"/>
    </location>
</feature>
<dbReference type="SUPFAM" id="SSF143120">
    <property type="entry name" value="YefM-like"/>
    <property type="match status" value="1"/>
</dbReference>
<sequence length="91" mass="10496">MSEMPISEAREHLGEVVGRARYAKEETVLTHYGQPVAVVISIEKYQKLTKGNDEVPEYQLPAEIMAQIEEGRRHPERQRPRPPRASRRTTD</sequence>
<name>A0A841D3M2_PLAVE</name>
<dbReference type="Pfam" id="PF02604">
    <property type="entry name" value="PhdYeFM_antitox"/>
    <property type="match status" value="1"/>
</dbReference>
<dbReference type="InterPro" id="IPR006442">
    <property type="entry name" value="Antitoxin_Phd/YefM"/>
</dbReference>
<dbReference type="EMBL" id="JACHJJ010000006">
    <property type="protein sequence ID" value="MBB5962977.1"/>
    <property type="molecule type" value="Genomic_DNA"/>
</dbReference>
<comment type="function">
    <text evidence="2">Antitoxin component of a type II toxin-antitoxin (TA) system.</text>
</comment>
<accession>A0A841D3M2</accession>
<dbReference type="NCBIfam" id="TIGR01552">
    <property type="entry name" value="phd_fam"/>
    <property type="match status" value="1"/>
</dbReference>
<comment type="similarity">
    <text evidence="1 2">Belongs to the phD/YefM antitoxin family.</text>
</comment>